<dbReference type="Proteomes" id="UP000605846">
    <property type="component" value="Unassembled WGS sequence"/>
</dbReference>
<evidence type="ECO:0000256" key="2">
    <source>
        <dbReference type="ARBA" id="ARBA00004574"/>
    </source>
</evidence>
<reference evidence="9" key="1">
    <citation type="submission" date="2020-01" db="EMBL/GenBank/DDBJ databases">
        <title>Genome Sequencing of Three Apophysomyces-Like Fungal Strains Confirms a Novel Fungal Genus in the Mucoromycota with divergent Burkholderia-like Endosymbiotic Bacteria.</title>
        <authorList>
            <person name="Stajich J.E."/>
            <person name="Macias A.M."/>
            <person name="Carter-House D."/>
            <person name="Lovett B."/>
            <person name="Kasson L.R."/>
            <person name="Berry K."/>
            <person name="Grigoriev I."/>
            <person name="Chang Y."/>
            <person name="Spatafora J."/>
            <person name="Kasson M.T."/>
        </authorList>
    </citation>
    <scope>NUCLEOTIDE SEQUENCE</scope>
    <source>
        <strain evidence="9">NRRL A-21654</strain>
    </source>
</reference>
<dbReference type="GO" id="GO:0003697">
    <property type="term" value="F:single-stranded DNA binding"/>
    <property type="evidence" value="ECO:0007669"/>
    <property type="project" value="InterPro"/>
</dbReference>
<gene>
    <name evidence="9" type="primary">CTC1</name>
    <name evidence="9" type="ORF">EC973_000889</name>
</gene>
<evidence type="ECO:0000256" key="6">
    <source>
        <dbReference type="ARBA" id="ARBA00022895"/>
    </source>
</evidence>
<dbReference type="InterPro" id="IPR042617">
    <property type="entry name" value="CTC1-like"/>
</dbReference>
<comment type="similarity">
    <text evidence="3">Belongs to the CTC1 family.</text>
</comment>
<organism evidence="9 10">
    <name type="scientific">Apophysomyces ossiformis</name>
    <dbReference type="NCBI Taxonomy" id="679940"/>
    <lineage>
        <taxon>Eukaryota</taxon>
        <taxon>Fungi</taxon>
        <taxon>Fungi incertae sedis</taxon>
        <taxon>Mucoromycota</taxon>
        <taxon>Mucoromycotina</taxon>
        <taxon>Mucoromycetes</taxon>
        <taxon>Mucorales</taxon>
        <taxon>Mucorineae</taxon>
        <taxon>Mucoraceae</taxon>
        <taxon>Apophysomyces</taxon>
    </lineage>
</organism>
<dbReference type="Pfam" id="PF15489">
    <property type="entry name" value="CTC1"/>
    <property type="match status" value="1"/>
</dbReference>
<keyword evidence="7" id="KW-0238">DNA-binding</keyword>
<accession>A0A8H7ENJ8</accession>
<comment type="subcellular location">
    <subcellularLocation>
        <location evidence="2">Chromosome</location>
        <location evidence="2">Telomere</location>
    </subcellularLocation>
    <subcellularLocation>
        <location evidence="1">Nucleus</location>
    </subcellularLocation>
</comment>
<evidence type="ECO:0000256" key="7">
    <source>
        <dbReference type="ARBA" id="ARBA00023125"/>
    </source>
</evidence>
<dbReference type="EMBL" id="JABAYA010000116">
    <property type="protein sequence ID" value="KAF7724581.1"/>
    <property type="molecule type" value="Genomic_DNA"/>
</dbReference>
<evidence type="ECO:0000256" key="3">
    <source>
        <dbReference type="ARBA" id="ARBA00006332"/>
    </source>
</evidence>
<name>A0A8H7ENJ8_9FUNG</name>
<keyword evidence="10" id="KW-1185">Reference proteome</keyword>
<keyword evidence="6" id="KW-0779">Telomere</keyword>
<dbReference type="GO" id="GO:0045740">
    <property type="term" value="P:positive regulation of DNA replication"/>
    <property type="evidence" value="ECO:0007669"/>
    <property type="project" value="TreeGrafter"/>
</dbReference>
<dbReference type="OrthoDB" id="2314520at2759"/>
<dbReference type="PANTHER" id="PTHR14865">
    <property type="entry name" value="CST COMPLEX SUBUNIT CTC1"/>
    <property type="match status" value="1"/>
</dbReference>
<proteinExistence type="inferred from homology"/>
<dbReference type="GO" id="GO:0042162">
    <property type="term" value="F:telomeric DNA binding"/>
    <property type="evidence" value="ECO:0007669"/>
    <property type="project" value="TreeGrafter"/>
</dbReference>
<keyword evidence="8" id="KW-0539">Nucleus</keyword>
<sequence>MDSCLVNVVCSTHAFGETEEQPEWSYGYIDSTDDGRLILVSSKDSRQRIDLVLQSDADNDHLLNLGDLYHIKRYHIIKEDLSYKGDSGDKTDLDCAYMFCDINDLTSILRSRIPAATFYLEESANMHKVSHFLVRSPTFRLDSEKMNAILYILDIQRTTANYNAKGKIYVESHVRAVRYHLGYANRKQRLIRTPAIITLILRSDKKSMNDLPYFRVGQLVALLDADQSQRFETNLTFCKNKSLDMPDVYILEHEKYRLAKVVRQQNDGCIGLEAIEADQNIQALTALPRVFHVSDVIHAKRDAENGCGDISMVYLEGGLYESLLSVKGIVVVKEFRERRDVEGLSTPHAGRLFDNLRIGTGKADRILFVRLRQIDGLDTLDIYIDVTRQYYPLGLVPGFFVTFHHLARRKANNLLGFYCLALKCTTIEVCSTPRTDSISTEQIPSCYLGEILEQEEEANRGLMMKITCEIESILLVSLSWQCLDCGSAVSRNMCLNGCQNARRLFLANAIVVVSDGSSEAHAILDGEELVFKMLLVSTKQIEAIKDVVLESGTISCGYWATANSSPDEEQLDSINGLTLQDMCNRIRRTTTYHIFGRAFPKRKAQPDSEDLLDKLGCKSMDMTFEKETLRTIVPKEELRIKVVSIEYLDPLTAVEEALQSIDD</sequence>
<dbReference type="PANTHER" id="PTHR14865:SF2">
    <property type="entry name" value="CST COMPLEX SUBUNIT CTC1"/>
    <property type="match status" value="1"/>
</dbReference>
<evidence type="ECO:0000313" key="10">
    <source>
        <dbReference type="Proteomes" id="UP000605846"/>
    </source>
</evidence>
<evidence type="ECO:0000256" key="4">
    <source>
        <dbReference type="ARBA" id="ARBA00016175"/>
    </source>
</evidence>
<evidence type="ECO:0000256" key="8">
    <source>
        <dbReference type="ARBA" id="ARBA00023242"/>
    </source>
</evidence>
<evidence type="ECO:0000256" key="5">
    <source>
        <dbReference type="ARBA" id="ARBA00022454"/>
    </source>
</evidence>
<dbReference type="AlphaFoldDB" id="A0A8H7ENJ8"/>
<evidence type="ECO:0000256" key="1">
    <source>
        <dbReference type="ARBA" id="ARBA00004123"/>
    </source>
</evidence>
<dbReference type="InterPro" id="IPR029156">
    <property type="entry name" value="CTC1"/>
</dbReference>
<keyword evidence="5" id="KW-0158">Chromosome</keyword>
<comment type="caution">
    <text evidence="9">The sequence shown here is derived from an EMBL/GenBank/DDBJ whole genome shotgun (WGS) entry which is preliminary data.</text>
</comment>
<dbReference type="GO" id="GO:0010833">
    <property type="term" value="P:telomere maintenance via telomere lengthening"/>
    <property type="evidence" value="ECO:0007669"/>
    <property type="project" value="TreeGrafter"/>
</dbReference>
<dbReference type="GO" id="GO:1990879">
    <property type="term" value="C:CST complex"/>
    <property type="evidence" value="ECO:0007669"/>
    <property type="project" value="TreeGrafter"/>
</dbReference>
<protein>
    <recommendedName>
        <fullName evidence="4">CST complex subunit CTC1</fullName>
    </recommendedName>
</protein>
<evidence type="ECO:0000313" key="9">
    <source>
        <dbReference type="EMBL" id="KAF7724581.1"/>
    </source>
</evidence>